<proteinExistence type="predicted"/>
<sequence length="79" mass="8809">MGVAGGNARLQAAAVCRAAGEPLTIEEIVVDPPKPYEIRIKIICTSLCHTGITFWKAKIVTWFINSWHFIIDPDKDKDK</sequence>
<keyword evidence="1" id="KW-0479">Metal-binding</keyword>
<evidence type="ECO:0000313" key="5">
    <source>
        <dbReference type="Proteomes" id="UP001341281"/>
    </source>
</evidence>
<dbReference type="InterPro" id="IPR011032">
    <property type="entry name" value="GroES-like_sf"/>
</dbReference>
<accession>A0AAQ3SGI4</accession>
<evidence type="ECO:0000256" key="3">
    <source>
        <dbReference type="ARBA" id="ARBA00049243"/>
    </source>
</evidence>
<organism evidence="4 5">
    <name type="scientific">Paspalum notatum var. saurae</name>
    <dbReference type="NCBI Taxonomy" id="547442"/>
    <lineage>
        <taxon>Eukaryota</taxon>
        <taxon>Viridiplantae</taxon>
        <taxon>Streptophyta</taxon>
        <taxon>Embryophyta</taxon>
        <taxon>Tracheophyta</taxon>
        <taxon>Spermatophyta</taxon>
        <taxon>Magnoliopsida</taxon>
        <taxon>Liliopsida</taxon>
        <taxon>Poales</taxon>
        <taxon>Poaceae</taxon>
        <taxon>PACMAD clade</taxon>
        <taxon>Panicoideae</taxon>
        <taxon>Andropogonodae</taxon>
        <taxon>Paspaleae</taxon>
        <taxon>Paspalinae</taxon>
        <taxon>Paspalum</taxon>
    </lineage>
</organism>
<comment type="catalytic activity">
    <reaction evidence="3">
        <text>a primary alcohol + NAD(+) = an aldehyde + NADH + H(+)</text>
        <dbReference type="Rhea" id="RHEA:10736"/>
        <dbReference type="ChEBI" id="CHEBI:15378"/>
        <dbReference type="ChEBI" id="CHEBI:15734"/>
        <dbReference type="ChEBI" id="CHEBI:17478"/>
        <dbReference type="ChEBI" id="CHEBI:57540"/>
        <dbReference type="ChEBI" id="CHEBI:57945"/>
        <dbReference type="EC" id="1.1.1.1"/>
    </reaction>
</comment>
<dbReference type="AlphaFoldDB" id="A0AAQ3SGI4"/>
<evidence type="ECO:0000313" key="4">
    <source>
        <dbReference type="EMBL" id="WVZ56258.1"/>
    </source>
</evidence>
<dbReference type="PANTHER" id="PTHR43880">
    <property type="entry name" value="ALCOHOL DEHYDROGENASE"/>
    <property type="match status" value="1"/>
</dbReference>
<gene>
    <name evidence="4" type="ORF">U9M48_006815</name>
</gene>
<name>A0AAQ3SGI4_PASNO</name>
<keyword evidence="2" id="KW-0862">Zinc</keyword>
<dbReference type="GO" id="GO:0004022">
    <property type="term" value="F:alcohol dehydrogenase (NAD+) activity"/>
    <property type="evidence" value="ECO:0007669"/>
    <property type="project" value="UniProtKB-EC"/>
</dbReference>
<protein>
    <submittedName>
        <fullName evidence="4">Uncharacterized protein</fullName>
    </submittedName>
</protein>
<dbReference type="SUPFAM" id="SSF50129">
    <property type="entry name" value="GroES-like"/>
    <property type="match status" value="1"/>
</dbReference>
<dbReference type="GO" id="GO:0046294">
    <property type="term" value="P:formaldehyde catabolic process"/>
    <property type="evidence" value="ECO:0007669"/>
    <property type="project" value="TreeGrafter"/>
</dbReference>
<dbReference type="PANTHER" id="PTHR43880:SF44">
    <property type="entry name" value="OS03G0189600 PROTEIN"/>
    <property type="match status" value="1"/>
</dbReference>
<dbReference type="Proteomes" id="UP001341281">
    <property type="component" value="Chromosome 02"/>
</dbReference>
<evidence type="ECO:0000256" key="2">
    <source>
        <dbReference type="ARBA" id="ARBA00022833"/>
    </source>
</evidence>
<dbReference type="EMBL" id="CP144746">
    <property type="protein sequence ID" value="WVZ56258.1"/>
    <property type="molecule type" value="Genomic_DNA"/>
</dbReference>
<dbReference type="Gene3D" id="3.90.180.10">
    <property type="entry name" value="Medium-chain alcohol dehydrogenases, catalytic domain"/>
    <property type="match status" value="1"/>
</dbReference>
<evidence type="ECO:0000256" key="1">
    <source>
        <dbReference type="ARBA" id="ARBA00022723"/>
    </source>
</evidence>
<dbReference type="GO" id="GO:0051903">
    <property type="term" value="F:S-(hydroxymethyl)glutathione dehydrogenase [NAD(P)+] activity"/>
    <property type="evidence" value="ECO:0007669"/>
    <property type="project" value="TreeGrafter"/>
</dbReference>
<dbReference type="GO" id="GO:0005829">
    <property type="term" value="C:cytosol"/>
    <property type="evidence" value="ECO:0007669"/>
    <property type="project" value="TreeGrafter"/>
</dbReference>
<reference evidence="4 5" key="1">
    <citation type="submission" date="2024-02" db="EMBL/GenBank/DDBJ databases">
        <title>High-quality chromosome-scale genome assembly of Pensacola bahiagrass (Paspalum notatum Flugge var. saurae).</title>
        <authorList>
            <person name="Vega J.M."/>
            <person name="Podio M."/>
            <person name="Orjuela J."/>
            <person name="Siena L.A."/>
            <person name="Pessino S.C."/>
            <person name="Combes M.C."/>
            <person name="Mariac C."/>
            <person name="Albertini E."/>
            <person name="Pupilli F."/>
            <person name="Ortiz J.P.A."/>
            <person name="Leblanc O."/>
        </authorList>
    </citation>
    <scope>NUCLEOTIDE SEQUENCE [LARGE SCALE GENOMIC DNA]</scope>
    <source>
        <strain evidence="4">R1</strain>
        <tissue evidence="4">Leaf</tissue>
    </source>
</reference>
<dbReference type="GO" id="GO:0008270">
    <property type="term" value="F:zinc ion binding"/>
    <property type="evidence" value="ECO:0007669"/>
    <property type="project" value="TreeGrafter"/>
</dbReference>
<keyword evidence="5" id="KW-1185">Reference proteome</keyword>